<evidence type="ECO:0000256" key="1">
    <source>
        <dbReference type="SAM" id="Phobius"/>
    </source>
</evidence>
<dbReference type="AlphaFoldDB" id="A0A1Z3HHV7"/>
<dbReference type="RefSeq" id="WP_088429126.1">
    <property type="nucleotide sequence ID" value="NZ_CP021983.2"/>
</dbReference>
<keyword evidence="1" id="KW-0812">Transmembrane</keyword>
<feature type="transmembrane region" description="Helical" evidence="1">
    <location>
        <begin position="15"/>
        <end position="33"/>
    </location>
</feature>
<name>A0A1Z3HHV7_9CYAN</name>
<keyword evidence="3" id="KW-1185">Reference proteome</keyword>
<evidence type="ECO:0000313" key="3">
    <source>
        <dbReference type="Proteomes" id="UP000191901"/>
    </source>
</evidence>
<reference evidence="2 3" key="1">
    <citation type="journal article" date="2016" name="Biochim. Biophys. Acta">
        <title>Characterization of red-shifted phycobilisomes isolated from the chlorophyll f-containing cyanobacterium Halomicronema hongdechloris.</title>
        <authorList>
            <person name="Li Y."/>
            <person name="Lin Y."/>
            <person name="Garvey C.J."/>
            <person name="Birch D."/>
            <person name="Corkery R.W."/>
            <person name="Loughlin P.C."/>
            <person name="Scheer H."/>
            <person name="Willows R.D."/>
            <person name="Chen M."/>
        </authorList>
    </citation>
    <scope>NUCLEOTIDE SEQUENCE [LARGE SCALE GENOMIC DNA]</scope>
    <source>
        <strain evidence="2 3">C2206</strain>
    </source>
</reference>
<gene>
    <name evidence="2" type="ORF">XM38_007830</name>
</gene>
<protein>
    <submittedName>
        <fullName evidence="2">Uncharacterized protein</fullName>
    </submittedName>
</protein>
<organism evidence="2 3">
    <name type="scientific">Halomicronema hongdechloris C2206</name>
    <dbReference type="NCBI Taxonomy" id="1641165"/>
    <lineage>
        <taxon>Bacteria</taxon>
        <taxon>Bacillati</taxon>
        <taxon>Cyanobacteriota</taxon>
        <taxon>Cyanophyceae</taxon>
        <taxon>Nodosilineales</taxon>
        <taxon>Nodosilineaceae</taxon>
        <taxon>Halomicronema</taxon>
    </lineage>
</organism>
<dbReference type="KEGG" id="hhg:XM38_007830"/>
<sequence>MTPSAAPQTLSNRQVIWVLAGSVGLALAVGSLVRLMTASPEQADVSTPKVVTETSPAPPLFTSPLASTTSLLTLADPGLLQPSDKAARLAQVTAGRTDPFAPLTRPSLTGPDAATATPVATAATTTPVAVATPPQSLPTVSVTAPPASLPPLPSREVAPETPAVAAASSPARNPVDALELSGVVQVGDRIHLIVKEPNAKTSRYVSVGDSLAGGRVRVHRIEMSEEPVVILAYNGQHYTRTIGSMVVAGML</sequence>
<proteinExistence type="predicted"/>
<dbReference type="STRING" id="1641165.XM38_10695"/>
<keyword evidence="1" id="KW-1133">Transmembrane helix</keyword>
<evidence type="ECO:0000313" key="2">
    <source>
        <dbReference type="EMBL" id="ASC69853.1"/>
    </source>
</evidence>
<dbReference type="OrthoDB" id="529932at2"/>
<dbReference type="Proteomes" id="UP000191901">
    <property type="component" value="Chromosome"/>
</dbReference>
<keyword evidence="1" id="KW-0472">Membrane</keyword>
<accession>A0A1Z3HHV7</accession>
<dbReference type="EMBL" id="CP021983">
    <property type="protein sequence ID" value="ASC69853.1"/>
    <property type="molecule type" value="Genomic_DNA"/>
</dbReference>